<reference evidence="2" key="2">
    <citation type="submission" date="2020-09" db="EMBL/GenBank/DDBJ databases">
        <authorList>
            <person name="Sun Q."/>
            <person name="Zhou Y."/>
        </authorList>
    </citation>
    <scope>NUCLEOTIDE SEQUENCE</scope>
    <source>
        <strain evidence="2">CGMCC 1.15179</strain>
    </source>
</reference>
<dbReference type="Proteomes" id="UP000625210">
    <property type="component" value="Unassembled WGS sequence"/>
</dbReference>
<dbReference type="EMBL" id="BMHQ01000009">
    <property type="protein sequence ID" value="GGE22991.1"/>
    <property type="molecule type" value="Genomic_DNA"/>
</dbReference>
<accession>A0A8J2VH43</accession>
<dbReference type="SUPFAM" id="SSF103642">
    <property type="entry name" value="Sec-C motif"/>
    <property type="match status" value="1"/>
</dbReference>
<reference evidence="2" key="1">
    <citation type="journal article" date="2014" name="Int. J. Syst. Evol. Microbiol.">
        <title>Complete genome sequence of Corynebacterium casei LMG S-19264T (=DSM 44701T), isolated from a smear-ripened cheese.</title>
        <authorList>
            <consortium name="US DOE Joint Genome Institute (JGI-PGF)"/>
            <person name="Walter F."/>
            <person name="Albersmeier A."/>
            <person name="Kalinowski J."/>
            <person name="Ruckert C."/>
        </authorList>
    </citation>
    <scope>NUCLEOTIDE SEQUENCE</scope>
    <source>
        <strain evidence="2">CGMCC 1.15179</strain>
    </source>
</reference>
<dbReference type="AlphaFoldDB" id="A0A8J2VH43"/>
<dbReference type="RefSeq" id="WP_229751977.1">
    <property type="nucleotide sequence ID" value="NZ_BMHQ01000009.1"/>
</dbReference>
<evidence type="ECO:0000313" key="2">
    <source>
        <dbReference type="EMBL" id="GGE22991.1"/>
    </source>
</evidence>
<dbReference type="Gene3D" id="1.10.150.130">
    <property type="match status" value="1"/>
</dbReference>
<sequence length="489" mass="56949">MVGRNDPCPCGSGKKYKKCCERVVAIQAAKQSKEQMERQMKSRLLTDLNRWFEPHAAKVEDEWSEKFKQELKLPPDKPIPPQFSFTFRFWLLFDAPCLNGKRPVEQWMKTVDTPQVERQMASELCELHLCCYAVLDVEHEEALLQSLIHEQVYTTYVTSPLQKGMLLFARLSRIGNRYELLGPYTSFGSEMRGEILVHLKNYAQKEEEVRREFWQQNGMQILGWLMQRARNMEQIEKVLASSLKEAAPAMETEHFSKKEWPPAMPALPEEERGVPDVVDQQIEVFLRKHVSGLQERTRAFYRQSLNLFREYVSTRYGKTFTWSKLSEEALAHFFGIWYIDRGGGSPIRSKIFMNTMKHFFRWLRDEAICDIYPVFASVYMAYIHTLPMAFKTGKWLNENAVMDGDVHAPTLGGTYMLTVSSQGATVQIGEKWLPVQINLRGLPPAWMENRFWVRGTLAVKEQESYFTQIDGVYPFFRGQEVILEETQAN</sequence>
<comment type="caution">
    <text evidence="2">The sequence shown here is derived from an EMBL/GenBank/DDBJ whole genome shotgun (WGS) entry which is preliminary data.</text>
</comment>
<keyword evidence="1" id="KW-0238">DNA-binding</keyword>
<protein>
    <recommendedName>
        <fullName evidence="4">SEC-C motif-containing protein</fullName>
    </recommendedName>
</protein>
<keyword evidence="3" id="KW-1185">Reference proteome</keyword>
<dbReference type="InterPro" id="IPR004027">
    <property type="entry name" value="SEC_C_motif"/>
</dbReference>
<proteinExistence type="predicted"/>
<dbReference type="Pfam" id="PF02810">
    <property type="entry name" value="SEC-C"/>
    <property type="match status" value="1"/>
</dbReference>
<gene>
    <name evidence="2" type="ORF">GCM10011571_26320</name>
</gene>
<name>A0A8J2VH43_9BACL</name>
<organism evidence="2 3">
    <name type="scientific">Marinithermofilum abyssi</name>
    <dbReference type="NCBI Taxonomy" id="1571185"/>
    <lineage>
        <taxon>Bacteria</taxon>
        <taxon>Bacillati</taxon>
        <taxon>Bacillota</taxon>
        <taxon>Bacilli</taxon>
        <taxon>Bacillales</taxon>
        <taxon>Thermoactinomycetaceae</taxon>
        <taxon>Marinithermofilum</taxon>
    </lineage>
</organism>
<evidence type="ECO:0000256" key="1">
    <source>
        <dbReference type="ARBA" id="ARBA00023125"/>
    </source>
</evidence>
<dbReference type="Gene3D" id="3.10.450.50">
    <property type="match status" value="1"/>
</dbReference>
<evidence type="ECO:0008006" key="4">
    <source>
        <dbReference type="Google" id="ProtNLM"/>
    </source>
</evidence>
<evidence type="ECO:0000313" key="3">
    <source>
        <dbReference type="Proteomes" id="UP000625210"/>
    </source>
</evidence>
<dbReference type="InterPro" id="IPR010998">
    <property type="entry name" value="Integrase_recombinase_N"/>
</dbReference>
<dbReference type="GO" id="GO:0003677">
    <property type="term" value="F:DNA binding"/>
    <property type="evidence" value="ECO:0007669"/>
    <property type="project" value="UniProtKB-KW"/>
</dbReference>